<evidence type="ECO:0000313" key="2">
    <source>
        <dbReference type="Proteomes" id="UP000298030"/>
    </source>
</evidence>
<accession>A0A4Y7TU93</accession>
<dbReference type="Proteomes" id="UP000298030">
    <property type="component" value="Unassembled WGS sequence"/>
</dbReference>
<gene>
    <name evidence="1" type="ORF">FA13DRAFT_1726545</name>
</gene>
<proteinExistence type="predicted"/>
<comment type="caution">
    <text evidence="1">The sequence shown here is derived from an EMBL/GenBank/DDBJ whole genome shotgun (WGS) entry which is preliminary data.</text>
</comment>
<name>A0A4Y7TU93_COPMI</name>
<reference evidence="1 2" key="1">
    <citation type="journal article" date="2019" name="Nat. Ecol. Evol.">
        <title>Megaphylogeny resolves global patterns of mushroom evolution.</title>
        <authorList>
            <person name="Varga T."/>
            <person name="Krizsan K."/>
            <person name="Foldi C."/>
            <person name="Dima B."/>
            <person name="Sanchez-Garcia M."/>
            <person name="Sanchez-Ramirez S."/>
            <person name="Szollosi G.J."/>
            <person name="Szarkandi J.G."/>
            <person name="Papp V."/>
            <person name="Albert L."/>
            <person name="Andreopoulos W."/>
            <person name="Angelini C."/>
            <person name="Antonin V."/>
            <person name="Barry K.W."/>
            <person name="Bougher N.L."/>
            <person name="Buchanan P."/>
            <person name="Buyck B."/>
            <person name="Bense V."/>
            <person name="Catcheside P."/>
            <person name="Chovatia M."/>
            <person name="Cooper J."/>
            <person name="Damon W."/>
            <person name="Desjardin D."/>
            <person name="Finy P."/>
            <person name="Geml J."/>
            <person name="Haridas S."/>
            <person name="Hughes K."/>
            <person name="Justo A."/>
            <person name="Karasinski D."/>
            <person name="Kautmanova I."/>
            <person name="Kiss B."/>
            <person name="Kocsube S."/>
            <person name="Kotiranta H."/>
            <person name="LaButti K.M."/>
            <person name="Lechner B.E."/>
            <person name="Liimatainen K."/>
            <person name="Lipzen A."/>
            <person name="Lukacs Z."/>
            <person name="Mihaltcheva S."/>
            <person name="Morgado L.N."/>
            <person name="Niskanen T."/>
            <person name="Noordeloos M.E."/>
            <person name="Ohm R.A."/>
            <person name="Ortiz-Santana B."/>
            <person name="Ovrebo C."/>
            <person name="Racz N."/>
            <person name="Riley R."/>
            <person name="Savchenko A."/>
            <person name="Shiryaev A."/>
            <person name="Soop K."/>
            <person name="Spirin V."/>
            <person name="Szebenyi C."/>
            <person name="Tomsovsky M."/>
            <person name="Tulloss R.E."/>
            <person name="Uehling J."/>
            <person name="Grigoriev I.V."/>
            <person name="Vagvolgyi C."/>
            <person name="Papp T."/>
            <person name="Martin F.M."/>
            <person name="Miettinen O."/>
            <person name="Hibbett D.S."/>
            <person name="Nagy L.G."/>
        </authorList>
    </citation>
    <scope>NUCLEOTIDE SEQUENCE [LARGE SCALE GENOMIC DNA]</scope>
    <source>
        <strain evidence="1 2">FP101781</strain>
    </source>
</reference>
<protein>
    <submittedName>
        <fullName evidence="1">Uncharacterized protein</fullName>
    </submittedName>
</protein>
<keyword evidence="2" id="KW-1185">Reference proteome</keyword>
<dbReference type="AlphaFoldDB" id="A0A4Y7TU93"/>
<organism evidence="1 2">
    <name type="scientific">Coprinellus micaceus</name>
    <name type="common">Glistening ink-cap mushroom</name>
    <name type="synonym">Coprinus micaceus</name>
    <dbReference type="NCBI Taxonomy" id="71717"/>
    <lineage>
        <taxon>Eukaryota</taxon>
        <taxon>Fungi</taxon>
        <taxon>Dikarya</taxon>
        <taxon>Basidiomycota</taxon>
        <taxon>Agaricomycotina</taxon>
        <taxon>Agaricomycetes</taxon>
        <taxon>Agaricomycetidae</taxon>
        <taxon>Agaricales</taxon>
        <taxon>Agaricineae</taxon>
        <taxon>Psathyrellaceae</taxon>
        <taxon>Coprinellus</taxon>
    </lineage>
</organism>
<sequence length="125" mass="13698">MLKHSHRTEHHSQLFQRIQLCNTKQRPVITGLMDKPTNTLPPGSRHISSTRIQPTTDLRDVFSKPGIAGLAFEVLIGRNLTPASGDLAALKLPLLVVVSEGGVHRRLLEDGVLVAVFSDIFICGK</sequence>
<dbReference type="EMBL" id="QPFP01000004">
    <property type="protein sequence ID" value="TEB37448.1"/>
    <property type="molecule type" value="Genomic_DNA"/>
</dbReference>
<evidence type="ECO:0000313" key="1">
    <source>
        <dbReference type="EMBL" id="TEB37448.1"/>
    </source>
</evidence>